<dbReference type="GO" id="GO:0016491">
    <property type="term" value="F:oxidoreductase activity"/>
    <property type="evidence" value="ECO:0007669"/>
    <property type="project" value="UniProtKB-KW"/>
</dbReference>
<feature type="domain" description="Acyl-CoA dehydrogenase/oxidase C-terminal" evidence="6">
    <location>
        <begin position="216"/>
        <end position="349"/>
    </location>
</feature>
<dbReference type="Pfam" id="PF02771">
    <property type="entry name" value="Acyl-CoA_dh_N"/>
    <property type="match status" value="1"/>
</dbReference>
<dbReference type="Proteomes" id="UP001185899">
    <property type="component" value="Unassembled WGS sequence"/>
</dbReference>
<dbReference type="Gene3D" id="1.20.140.10">
    <property type="entry name" value="Butyryl-CoA Dehydrogenase, subunit A, domain 3"/>
    <property type="match status" value="1"/>
</dbReference>
<dbReference type="Pfam" id="PF00441">
    <property type="entry name" value="Acyl-CoA_dh_1"/>
    <property type="match status" value="1"/>
</dbReference>
<keyword evidence="3" id="KW-0285">Flavoprotein</keyword>
<dbReference type="SUPFAM" id="SSF56645">
    <property type="entry name" value="Acyl-CoA dehydrogenase NM domain-like"/>
    <property type="match status" value="1"/>
</dbReference>
<accession>A0ABU4AUD3</accession>
<keyword evidence="9" id="KW-1185">Reference proteome</keyword>
<dbReference type="RefSeq" id="WP_317547425.1">
    <property type="nucleotide sequence ID" value="NZ_JAWLKE010000002.1"/>
</dbReference>
<evidence type="ECO:0000256" key="1">
    <source>
        <dbReference type="ARBA" id="ARBA00001974"/>
    </source>
</evidence>
<gene>
    <name evidence="8" type="ORF">R3P95_04690</name>
</gene>
<evidence type="ECO:0000313" key="9">
    <source>
        <dbReference type="Proteomes" id="UP001185899"/>
    </source>
</evidence>
<dbReference type="EMBL" id="JAWLKE010000002">
    <property type="protein sequence ID" value="MDV6229836.1"/>
    <property type="molecule type" value="Genomic_DNA"/>
</dbReference>
<dbReference type="InterPro" id="IPR036250">
    <property type="entry name" value="AcylCo_DH-like_C"/>
</dbReference>
<dbReference type="PANTHER" id="PTHR43884">
    <property type="entry name" value="ACYL-COA DEHYDROGENASE"/>
    <property type="match status" value="1"/>
</dbReference>
<name>A0ABU4AUD3_9NOCA</name>
<dbReference type="InterPro" id="IPR009075">
    <property type="entry name" value="AcylCo_DH/oxidase_C"/>
</dbReference>
<evidence type="ECO:0000256" key="4">
    <source>
        <dbReference type="ARBA" id="ARBA00022827"/>
    </source>
</evidence>
<comment type="caution">
    <text evidence="8">The sequence shown here is derived from an EMBL/GenBank/DDBJ whole genome shotgun (WGS) entry which is preliminary data.</text>
</comment>
<protein>
    <submittedName>
        <fullName evidence="8">Acyl-CoA dehydrogenase family protein</fullName>
        <ecNumber evidence="8">1.-.-.-</ecNumber>
    </submittedName>
</protein>
<feature type="domain" description="Acyl-CoA dehydrogenase/oxidase N-terminal" evidence="7">
    <location>
        <begin position="26"/>
        <end position="103"/>
    </location>
</feature>
<keyword evidence="5 8" id="KW-0560">Oxidoreductase</keyword>
<evidence type="ECO:0000259" key="7">
    <source>
        <dbReference type="Pfam" id="PF02771"/>
    </source>
</evidence>
<dbReference type="CDD" id="cd00567">
    <property type="entry name" value="ACAD"/>
    <property type="match status" value="1"/>
</dbReference>
<evidence type="ECO:0000256" key="5">
    <source>
        <dbReference type="ARBA" id="ARBA00023002"/>
    </source>
</evidence>
<dbReference type="Gene3D" id="2.40.110.10">
    <property type="entry name" value="Butyryl-CoA Dehydrogenase, subunit A, domain 2"/>
    <property type="match status" value="1"/>
</dbReference>
<dbReference type="InterPro" id="IPR046373">
    <property type="entry name" value="Acyl-CoA_Oxase/DH_mid-dom_sf"/>
</dbReference>
<dbReference type="InterPro" id="IPR009100">
    <property type="entry name" value="AcylCoA_DH/oxidase_NM_dom_sf"/>
</dbReference>
<evidence type="ECO:0000313" key="8">
    <source>
        <dbReference type="EMBL" id="MDV6229836.1"/>
    </source>
</evidence>
<comment type="cofactor">
    <cofactor evidence="1">
        <name>FAD</name>
        <dbReference type="ChEBI" id="CHEBI:57692"/>
    </cofactor>
</comment>
<evidence type="ECO:0000256" key="3">
    <source>
        <dbReference type="ARBA" id="ARBA00022630"/>
    </source>
</evidence>
<sequence>MRLELSEEQQDLSNSLRASLSRTAAGQDVWPALLEMGLTEIPFPEHVGGAGFTLKDTAVVMSELGRSLGSAPYFSSVILAGLTLLHAGSDAACRQYLPSIADGSAAAALVTGFPFGTSLVAARVQDSDTVVLDGAQESVVDGSDADVLLVVANGSDGPHLAAIDAHAEGVIRTRRETLDFTRELARVEFSGALAHRITGADLSAGLDTAQAVAITALAAEQVGAARACLEMSVEYAKTRRQFGRAIGSFQAIKHRLTDMSIAIELAEAAVLDAAGADTRLGPEFAVAAATARVLASRAATFAAEESIQIHGGIGFTWEHPLHRYFRRAKTSELLFGSTTLHVAAVAAALVQGP</sequence>
<reference evidence="8 9" key="1">
    <citation type="submission" date="2023-10" db="EMBL/GenBank/DDBJ databases">
        <title>Development of a sustainable strategy for remediation of hydrocarbon-contaminated territories based on the waste exchange concept.</title>
        <authorList>
            <person name="Krivoruchko A."/>
        </authorList>
    </citation>
    <scope>NUCLEOTIDE SEQUENCE [LARGE SCALE GENOMIC DNA]</scope>
    <source>
        <strain evidence="8 9">IEGM 1322</strain>
    </source>
</reference>
<proteinExistence type="inferred from homology"/>
<organism evidence="8 9">
    <name type="scientific">Rhodococcus cercidiphylli</name>
    <dbReference type="NCBI Taxonomy" id="489916"/>
    <lineage>
        <taxon>Bacteria</taxon>
        <taxon>Bacillati</taxon>
        <taxon>Actinomycetota</taxon>
        <taxon>Actinomycetes</taxon>
        <taxon>Mycobacteriales</taxon>
        <taxon>Nocardiaceae</taxon>
        <taxon>Rhodococcus</taxon>
    </lineage>
</organism>
<dbReference type="InterPro" id="IPR013786">
    <property type="entry name" value="AcylCoA_DH/ox_N"/>
</dbReference>
<dbReference type="EC" id="1.-.-.-" evidence="8"/>
<comment type="similarity">
    <text evidence="2">Belongs to the acyl-CoA dehydrogenase family.</text>
</comment>
<dbReference type="SUPFAM" id="SSF47203">
    <property type="entry name" value="Acyl-CoA dehydrogenase C-terminal domain-like"/>
    <property type="match status" value="1"/>
</dbReference>
<dbReference type="PANTHER" id="PTHR43884:SF20">
    <property type="entry name" value="ACYL-COA DEHYDROGENASE FADE28"/>
    <property type="match status" value="1"/>
</dbReference>
<keyword evidence="4" id="KW-0274">FAD</keyword>
<evidence type="ECO:0000256" key="2">
    <source>
        <dbReference type="ARBA" id="ARBA00009347"/>
    </source>
</evidence>
<evidence type="ECO:0000259" key="6">
    <source>
        <dbReference type="Pfam" id="PF00441"/>
    </source>
</evidence>
<dbReference type="Gene3D" id="1.10.540.10">
    <property type="entry name" value="Acyl-CoA dehydrogenase/oxidase, N-terminal domain"/>
    <property type="match status" value="1"/>
</dbReference>
<dbReference type="InterPro" id="IPR037069">
    <property type="entry name" value="AcylCoA_DH/ox_N_sf"/>
</dbReference>